<dbReference type="FunFam" id="3.40.50.300:FF:001809">
    <property type="entry name" value="Si:ch1073-365p7.2"/>
    <property type="match status" value="1"/>
</dbReference>
<dbReference type="OrthoDB" id="9982588at2759"/>
<evidence type="ECO:0000256" key="1">
    <source>
        <dbReference type="ARBA" id="ARBA00022741"/>
    </source>
</evidence>
<evidence type="ECO:0000256" key="2">
    <source>
        <dbReference type="ARBA" id="ARBA00023134"/>
    </source>
</evidence>
<dbReference type="RefSeq" id="XP_042564093.1">
    <property type="nucleotide sequence ID" value="XM_042708159.1"/>
</dbReference>
<dbReference type="PANTHER" id="PTHR10903">
    <property type="entry name" value="GTPASE, IMAP FAMILY MEMBER-RELATED"/>
    <property type="match status" value="1"/>
</dbReference>
<dbReference type="AlphaFoldDB" id="A0A8M1KNY1"/>
<dbReference type="GO" id="GO:0005525">
    <property type="term" value="F:GTP binding"/>
    <property type="evidence" value="ECO:0007669"/>
    <property type="project" value="UniProtKB-KW"/>
</dbReference>
<proteinExistence type="predicted"/>
<accession>A0A8M1KNY1</accession>
<dbReference type="KEGG" id="char:116221208"/>
<evidence type="ECO:0000313" key="4">
    <source>
        <dbReference type="Proteomes" id="UP000515152"/>
    </source>
</evidence>
<keyword evidence="1" id="KW-0547">Nucleotide-binding</keyword>
<keyword evidence="2" id="KW-0342">GTP-binding</keyword>
<sequence length="251" mass="28621">MDSGVPHIPNLRIVLLGYRVGGKSTVGNLILGKQEFDTSKRTARCVEKEGEASQRKVTLVEAPGWWKGYRMEDTPDRDKREIVLSVSLCPPGPHALLLVVDVTDPLVAEYRNALKQHLELLGEKVWSHTIVVFTKGGWLGNTAMEEYIESDRSGLQWLVEKCGNRYHVLDKYRREDVQVTELLEKIEEMVAGNSGNHFHFDREILQKLEEKKMEDEKRKSMAIQAETYFDKTVNIDVNDVQKECVLGLALI</sequence>
<dbReference type="Pfam" id="PF04548">
    <property type="entry name" value="AIG1"/>
    <property type="match status" value="1"/>
</dbReference>
<reference evidence="5" key="1">
    <citation type="submission" date="2025-08" db="UniProtKB">
        <authorList>
            <consortium name="RefSeq"/>
        </authorList>
    </citation>
    <scope>IDENTIFICATION</scope>
</reference>
<dbReference type="Proteomes" id="UP000515152">
    <property type="component" value="Chromosome 7"/>
</dbReference>
<dbReference type="PANTHER" id="PTHR10903:SF107">
    <property type="entry name" value="GTPASE IMAP FAMILY MEMBER 4-LIKE-RELATED"/>
    <property type="match status" value="1"/>
</dbReference>
<dbReference type="GeneID" id="116221208"/>
<organism evidence="4 5">
    <name type="scientific">Clupea harengus</name>
    <name type="common">Atlantic herring</name>
    <dbReference type="NCBI Taxonomy" id="7950"/>
    <lineage>
        <taxon>Eukaryota</taxon>
        <taxon>Metazoa</taxon>
        <taxon>Chordata</taxon>
        <taxon>Craniata</taxon>
        <taxon>Vertebrata</taxon>
        <taxon>Euteleostomi</taxon>
        <taxon>Actinopterygii</taxon>
        <taxon>Neopterygii</taxon>
        <taxon>Teleostei</taxon>
        <taxon>Clupei</taxon>
        <taxon>Clupeiformes</taxon>
        <taxon>Clupeoidei</taxon>
        <taxon>Clupeidae</taxon>
        <taxon>Clupea</taxon>
    </lineage>
</organism>
<evidence type="ECO:0000259" key="3">
    <source>
        <dbReference type="PROSITE" id="PS51720"/>
    </source>
</evidence>
<keyword evidence="4" id="KW-1185">Reference proteome</keyword>
<evidence type="ECO:0000313" key="5">
    <source>
        <dbReference type="RefSeq" id="XP_042564093.1"/>
    </source>
</evidence>
<feature type="domain" description="AIG1-type G" evidence="3">
    <location>
        <begin position="8"/>
        <end position="207"/>
    </location>
</feature>
<protein>
    <submittedName>
        <fullName evidence="5">GTPase IMAP family member 7-like</fullName>
    </submittedName>
</protein>
<name>A0A8M1KNY1_CLUHA</name>
<dbReference type="PROSITE" id="PS51720">
    <property type="entry name" value="G_AIG1"/>
    <property type="match status" value="1"/>
</dbReference>
<gene>
    <name evidence="5" type="primary">LOC116221208</name>
</gene>
<dbReference type="InterPro" id="IPR006703">
    <property type="entry name" value="G_AIG1"/>
</dbReference>
<dbReference type="InterPro" id="IPR045058">
    <property type="entry name" value="GIMA/IAN/Toc"/>
</dbReference>